<sequence length="1566" mass="176111">MVTILKRSVISTVKIEGEFQNVSLLPLVFVVGDDGWKHSCSITREHVVLPSYNAQVEQRKERKPKHRKGPFRIDEDIRTMVQITTERESMDNDNNFTDEEKLRNQIDQTDSIETNLLQNHQICQNLAVVDDTYNFLAIDKLPFIEVDGQQMSSWIDVKELLFPKCSEPNCCEVLNCLMKKFLNPSNLNLMHPCSEKEQKLFLRQFKLVFQGCMLVSLPEVKKRLDILQAEVELNHLEKTGKEACSYLQTTCSKCSPRRPKTSLPRQRNLSEKRPKSADKVNSNKRHLGWLYDRLALVPILLVPEKIREPKQYGRSSQGPEADKDDIHFPVLLHNGQEKITVPCSIIARVFPQSYNVLLHCLLTTTNSQRQQEQYIFSACSSHQALSFNRWISKFLKDSNVRGVTTGSLLINLEKFSELTYDLLPLSIRRILQSKCRWPDLAEEGFKNIIIWDNRPCTLLKNICDSTDNGKTDTTNLISDFNYNAGTVTPKTNNDVVRDQNNQSHNERGEENMINRIECVKYKVYDPCDNKPYLPARTRRKGMLRVRPVTISQPTADHNGDANSSLSVSASQISSKKSFRVKSGRKISKSGLAKSPYLSQPAVVKNGAFFSKRLQIEKSKFGGFRSRSQVTDNIRKPDIWPKGFIASPPSVLRVKSPTKDIKVSTPRKRKESPRSEENVIQCAQINTVVDTSCVVPYNPILTAIPSINEKRKNKSYPSKMHGKRNDSVTDNCDFQSNIDSSITTAVLIAKGINLQATTQPQLCSSKHLQEDFCIITDINSLTIPSSDVESKMTEETLETREVVSTLIEKDHESPDKTSGVFAPVPSWQQLDLQLDPKHPYDDLHKIFQLPSSSAGKSSTNVPEDNISLSSSSVYTTSGSNSVACGILERDKRYTLTVDTSSNTLSPTNSSSVYSSDETNIPILETPSQIKILSESPPLKVDGLIEALETIQATAPKSTIENILTGHDKYVEEEKTVIDLASEVMKSNVIQNQEVLPSRPVSTALEMLLDTKILQGDSGDEVTVANSKSSDICVCVPSDTTCDQPIERNSNRQYIQIVNNTCKFKDPEPPKSTYTRQTVSKSPYKGSALKLNNESATTQTLQNALRNSKVLNNSRSLLTPDLLNISRFHSLGNVLVTNSTNDIIAPEKSAKMNIKDEYGAALHSVAKVFQEKRVEHIKINSSIPLRPQSNDQIHKPETNQLPTRLDGKDESVPSLDLAKLTKEVSRRSVRVQYDVKPSKSFGTGHFLHNKNVSTKMKKGMHVRHTMPIAKNQFNSNLKKSSPKVFQEIVTNKSSFSKPSLQNYFSSIPSENDYHIPPSSPNVTYRSQDSGVSNSDCLSAQFQSCPGCKNEINISNVKHINNVSEPEQCDSSVPCNSGRVIRQRYEDGRISVISVHDSINNQVRLQDGYHRNNCSLKPKRNQASIPLENVNRLEDNLSIMSLCSSREQHLYNNKRKSTKSDDRKMESVHYTTKHNISKDKLPVAREMVNPITSSNVVNVIFQYGPKYARTTNDGSTVPKSRYDNAAILAKTPDKRLSHFKRNTHQKLRICIDLVGSSDENSPLGIKKLV</sequence>
<dbReference type="KEGG" id="lgi:LOTGIDRAFT_230664"/>
<keyword evidence="3" id="KW-1185">Reference proteome</keyword>
<reference evidence="2 3" key="1">
    <citation type="journal article" date="2013" name="Nature">
        <title>Insights into bilaterian evolution from three spiralian genomes.</title>
        <authorList>
            <person name="Simakov O."/>
            <person name="Marletaz F."/>
            <person name="Cho S.J."/>
            <person name="Edsinger-Gonzales E."/>
            <person name="Havlak P."/>
            <person name="Hellsten U."/>
            <person name="Kuo D.H."/>
            <person name="Larsson T."/>
            <person name="Lv J."/>
            <person name="Arendt D."/>
            <person name="Savage R."/>
            <person name="Osoegawa K."/>
            <person name="de Jong P."/>
            <person name="Grimwood J."/>
            <person name="Chapman J.A."/>
            <person name="Shapiro H."/>
            <person name="Aerts A."/>
            <person name="Otillar R.P."/>
            <person name="Terry A.Y."/>
            <person name="Boore J.L."/>
            <person name="Grigoriev I.V."/>
            <person name="Lindberg D.R."/>
            <person name="Seaver E.C."/>
            <person name="Weisblat D.A."/>
            <person name="Putnam N.H."/>
            <person name="Rokhsar D.S."/>
        </authorList>
    </citation>
    <scope>NUCLEOTIDE SEQUENCE [LARGE SCALE GENOMIC DNA]</scope>
</reference>
<organism evidence="2 3">
    <name type="scientific">Lottia gigantea</name>
    <name type="common">Giant owl limpet</name>
    <dbReference type="NCBI Taxonomy" id="225164"/>
    <lineage>
        <taxon>Eukaryota</taxon>
        <taxon>Metazoa</taxon>
        <taxon>Spiralia</taxon>
        <taxon>Lophotrochozoa</taxon>
        <taxon>Mollusca</taxon>
        <taxon>Gastropoda</taxon>
        <taxon>Patellogastropoda</taxon>
        <taxon>Lottioidea</taxon>
        <taxon>Lottiidae</taxon>
        <taxon>Lottia</taxon>
    </lineage>
</organism>
<feature type="region of interest" description="Disordered" evidence="1">
    <location>
        <begin position="1183"/>
        <end position="1208"/>
    </location>
</feature>
<evidence type="ECO:0000313" key="2">
    <source>
        <dbReference type="EMBL" id="ESP01370.1"/>
    </source>
</evidence>
<proteinExistence type="predicted"/>
<gene>
    <name evidence="2" type="ORF">LOTGIDRAFT_230664</name>
</gene>
<accession>V4CH12</accession>
<name>V4CH12_LOTGI</name>
<dbReference type="RefSeq" id="XP_009048004.1">
    <property type="nucleotide sequence ID" value="XM_009049756.1"/>
</dbReference>
<feature type="compositionally biased region" description="Basic and acidic residues" evidence="1">
    <location>
        <begin position="268"/>
        <end position="278"/>
    </location>
</feature>
<feature type="region of interest" description="Disordered" evidence="1">
    <location>
        <begin position="252"/>
        <end position="280"/>
    </location>
</feature>
<dbReference type="GeneID" id="20248366"/>
<evidence type="ECO:0000313" key="3">
    <source>
        <dbReference type="Proteomes" id="UP000030746"/>
    </source>
</evidence>
<dbReference type="OrthoDB" id="6163165at2759"/>
<feature type="compositionally biased region" description="Low complexity" evidence="1">
    <location>
        <begin position="563"/>
        <end position="575"/>
    </location>
</feature>
<dbReference type="HOGENOM" id="CLU_245680_0_0_1"/>
<feature type="region of interest" description="Disordered" evidence="1">
    <location>
        <begin position="550"/>
        <end position="585"/>
    </location>
</feature>
<feature type="compositionally biased region" description="Basic residues" evidence="1">
    <location>
        <begin position="576"/>
        <end position="585"/>
    </location>
</feature>
<dbReference type="Proteomes" id="UP000030746">
    <property type="component" value="Unassembled WGS sequence"/>
</dbReference>
<feature type="region of interest" description="Disordered" evidence="1">
    <location>
        <begin position="655"/>
        <end position="674"/>
    </location>
</feature>
<protein>
    <submittedName>
        <fullName evidence="2">Uncharacterized protein</fullName>
    </submittedName>
</protein>
<dbReference type="CTD" id="20248366"/>
<evidence type="ECO:0000256" key="1">
    <source>
        <dbReference type="SAM" id="MobiDB-lite"/>
    </source>
</evidence>
<dbReference type="EMBL" id="KB200521">
    <property type="protein sequence ID" value="ESP01370.1"/>
    <property type="molecule type" value="Genomic_DNA"/>
</dbReference>